<name>A0A0C3BGG9_PILCF</name>
<dbReference type="HOGENOM" id="CLU_029047_0_0_1"/>
<proteinExistence type="predicted"/>
<reference evidence="3" key="2">
    <citation type="submission" date="2015-01" db="EMBL/GenBank/DDBJ databases">
        <title>Evolutionary Origins and Diversification of the Mycorrhizal Mutualists.</title>
        <authorList>
            <consortium name="DOE Joint Genome Institute"/>
            <consortium name="Mycorrhizal Genomics Consortium"/>
            <person name="Kohler A."/>
            <person name="Kuo A."/>
            <person name="Nagy L.G."/>
            <person name="Floudas D."/>
            <person name="Copeland A."/>
            <person name="Barry K.W."/>
            <person name="Cichocki N."/>
            <person name="Veneault-Fourrey C."/>
            <person name="LaButti K."/>
            <person name="Lindquist E.A."/>
            <person name="Lipzen A."/>
            <person name="Lundell T."/>
            <person name="Morin E."/>
            <person name="Murat C."/>
            <person name="Riley R."/>
            <person name="Ohm R."/>
            <person name="Sun H."/>
            <person name="Tunlid A."/>
            <person name="Henrissat B."/>
            <person name="Grigoriev I.V."/>
            <person name="Hibbett D.S."/>
            <person name="Martin F."/>
        </authorList>
    </citation>
    <scope>NUCLEOTIDE SEQUENCE [LARGE SCALE GENOMIC DNA]</scope>
    <source>
        <strain evidence="3">F 1598</strain>
    </source>
</reference>
<sequence>MPRVPNRKVLEGMKRTDIQTLCKDLGVRANLKTEALIDLLLNVVKSSPPKTAATSSSRTISAATRTSSRRTSGRLRGPSKGSVIIHDSENEEEEEETTVVPEPETANETENEEPAPSETEPTPAPSPSPAARTRKAKDTQMRLGKGRPAIAGGTGARAVTKSVSMPRGSNRGRASRTRSKPTQETIYEEEREQLPSPPVEPFQPKASGSGHVATPYSKPAEGSLASLEAIDKRVADAIRPLHSQMSSLKSEVERLKTQVSEIPDLHLKVQNLTAEVEGLRNIQAAKTSALELDLGRLKEHWTKKMQGSSSTGAGTPGKVTLGKSGSLAKPAGWSGSSAAAAAKTNTNGRTSVNSSGSQIAQGTSIANMEPPHPGFAAAIIGKRRRGSDASNITGVIEEGLQDEFSENELEKRVIRPDKKRARLDNDGNSQEEGEASGSSYPQEQEGERANNFTVFGGPEEADSYASYIDPPPPTNHLPDFFAPSPDPANNDNNSGTQTSTAHAAENQNPFGFSFLPMSSTPMHTMYPLTMPNFPYPEAPTSPSPAGVERTFQPFGVPSTRPRSGANHSRSGFRQEGDGNGTINPAALSGREHDPSSNDIAAGLGLTAVPSRMAESSTAAGPTKRTMYGTELEGDTRFGDFGIEGVATGFWAGGKF</sequence>
<dbReference type="OrthoDB" id="3258416at2759"/>
<protein>
    <submittedName>
        <fullName evidence="2">Uncharacterized protein</fullName>
    </submittedName>
</protein>
<feature type="region of interest" description="Disordered" evidence="1">
    <location>
        <begin position="537"/>
        <end position="595"/>
    </location>
</feature>
<dbReference type="Proteomes" id="UP000054166">
    <property type="component" value="Unassembled WGS sequence"/>
</dbReference>
<feature type="compositionally biased region" description="Acidic residues" evidence="1">
    <location>
        <begin position="105"/>
        <end position="115"/>
    </location>
</feature>
<feature type="region of interest" description="Disordered" evidence="1">
    <location>
        <begin position="339"/>
        <end position="358"/>
    </location>
</feature>
<accession>A0A0C3BGG9</accession>
<feature type="region of interest" description="Disordered" evidence="1">
    <location>
        <begin position="415"/>
        <end position="501"/>
    </location>
</feature>
<organism evidence="2 3">
    <name type="scientific">Piloderma croceum (strain F 1598)</name>
    <dbReference type="NCBI Taxonomy" id="765440"/>
    <lineage>
        <taxon>Eukaryota</taxon>
        <taxon>Fungi</taxon>
        <taxon>Dikarya</taxon>
        <taxon>Basidiomycota</taxon>
        <taxon>Agaricomycotina</taxon>
        <taxon>Agaricomycetes</taxon>
        <taxon>Agaricomycetidae</taxon>
        <taxon>Atheliales</taxon>
        <taxon>Atheliaceae</taxon>
        <taxon>Piloderma</taxon>
    </lineage>
</organism>
<keyword evidence="3" id="KW-1185">Reference proteome</keyword>
<dbReference type="InParanoid" id="A0A0C3BGG9"/>
<evidence type="ECO:0000256" key="1">
    <source>
        <dbReference type="SAM" id="MobiDB-lite"/>
    </source>
</evidence>
<gene>
    <name evidence="2" type="ORF">PILCRDRAFT_817396</name>
</gene>
<dbReference type="STRING" id="765440.A0A0C3BGG9"/>
<dbReference type="EMBL" id="KN832985">
    <property type="protein sequence ID" value="KIM85388.1"/>
    <property type="molecule type" value="Genomic_DNA"/>
</dbReference>
<dbReference type="AlphaFoldDB" id="A0A0C3BGG9"/>
<feature type="compositionally biased region" description="Polar residues" evidence="1">
    <location>
        <begin position="343"/>
        <end position="358"/>
    </location>
</feature>
<reference evidence="2 3" key="1">
    <citation type="submission" date="2014-04" db="EMBL/GenBank/DDBJ databases">
        <authorList>
            <consortium name="DOE Joint Genome Institute"/>
            <person name="Kuo A."/>
            <person name="Tarkka M."/>
            <person name="Buscot F."/>
            <person name="Kohler A."/>
            <person name="Nagy L.G."/>
            <person name="Floudas D."/>
            <person name="Copeland A."/>
            <person name="Barry K.W."/>
            <person name="Cichocki N."/>
            <person name="Veneault-Fourrey C."/>
            <person name="LaButti K."/>
            <person name="Lindquist E.A."/>
            <person name="Lipzen A."/>
            <person name="Lundell T."/>
            <person name="Morin E."/>
            <person name="Murat C."/>
            <person name="Sun H."/>
            <person name="Tunlid A."/>
            <person name="Henrissat B."/>
            <person name="Grigoriev I.V."/>
            <person name="Hibbett D.S."/>
            <person name="Martin F."/>
            <person name="Nordberg H.P."/>
            <person name="Cantor M.N."/>
            <person name="Hua S.X."/>
        </authorList>
    </citation>
    <scope>NUCLEOTIDE SEQUENCE [LARGE SCALE GENOMIC DNA]</scope>
    <source>
        <strain evidence="2 3">F 1598</strain>
    </source>
</reference>
<evidence type="ECO:0000313" key="3">
    <source>
        <dbReference type="Proteomes" id="UP000054166"/>
    </source>
</evidence>
<evidence type="ECO:0000313" key="2">
    <source>
        <dbReference type="EMBL" id="KIM85388.1"/>
    </source>
</evidence>
<feature type="compositionally biased region" description="Low complexity" evidence="1">
    <location>
        <begin position="47"/>
        <end position="66"/>
    </location>
</feature>
<feature type="region of interest" description="Disordered" evidence="1">
    <location>
        <begin position="47"/>
        <end position="219"/>
    </location>
</feature>